<dbReference type="Pfam" id="PF00291">
    <property type="entry name" value="PALP"/>
    <property type="match status" value="1"/>
</dbReference>
<evidence type="ECO:0000256" key="3">
    <source>
        <dbReference type="ARBA" id="ARBA00022898"/>
    </source>
</evidence>
<accession>A0A3B0UFR9</accession>
<dbReference type="FunFam" id="3.40.50.1100:FF:000118">
    <property type="entry name" value="Related to CYS4-cystathionine beta-synthase"/>
    <property type="match status" value="1"/>
</dbReference>
<dbReference type="PANTHER" id="PTHR10314">
    <property type="entry name" value="CYSTATHIONINE BETA-SYNTHASE"/>
    <property type="match status" value="1"/>
</dbReference>
<keyword evidence="5" id="KW-0808">Transferase</keyword>
<dbReference type="InterPro" id="IPR036052">
    <property type="entry name" value="TrpB-like_PALP_sf"/>
</dbReference>
<dbReference type="InterPro" id="IPR001926">
    <property type="entry name" value="TrpB-like_PALP"/>
</dbReference>
<dbReference type="AlphaFoldDB" id="A0A3B0UFR9"/>
<evidence type="ECO:0000256" key="1">
    <source>
        <dbReference type="ARBA" id="ARBA00001933"/>
    </source>
</evidence>
<feature type="domain" description="Tryptophan synthase beta chain-like PALP" evidence="4">
    <location>
        <begin position="8"/>
        <end position="301"/>
    </location>
</feature>
<comment type="similarity">
    <text evidence="2">Belongs to the cysteine synthase/cystathionine beta-synthase family.</text>
</comment>
<dbReference type="EC" id="2.5.1.47" evidence="5"/>
<organism evidence="5">
    <name type="scientific">hydrothermal vent metagenome</name>
    <dbReference type="NCBI Taxonomy" id="652676"/>
    <lineage>
        <taxon>unclassified sequences</taxon>
        <taxon>metagenomes</taxon>
        <taxon>ecological metagenomes</taxon>
    </lineage>
</organism>
<protein>
    <submittedName>
        <fullName evidence="5">Cysteine synthase</fullName>
        <ecNumber evidence="5">2.5.1.47</ecNumber>
    </submittedName>
</protein>
<dbReference type="InterPro" id="IPR050214">
    <property type="entry name" value="Cys_Synth/Cystath_Beta-Synth"/>
</dbReference>
<reference evidence="5" key="1">
    <citation type="submission" date="2018-06" db="EMBL/GenBank/DDBJ databases">
        <authorList>
            <person name="Zhirakovskaya E."/>
        </authorList>
    </citation>
    <scope>NUCLEOTIDE SEQUENCE</scope>
</reference>
<keyword evidence="3" id="KW-0663">Pyridoxal phosphate</keyword>
<dbReference type="Gene3D" id="3.40.50.1100">
    <property type="match status" value="2"/>
</dbReference>
<evidence type="ECO:0000259" key="4">
    <source>
        <dbReference type="Pfam" id="PF00291"/>
    </source>
</evidence>
<sequence length="333" mass="36692">MNYRNNILETIGKTPLVRLNQINKSLSPLLLTKLESFNPGGSSKDRIAISMIDEAEQKGLLKPGGTIIEPTSGNTGLGLALVGIMRGYKLIFTMPDKMSKEKEDVLVAHGAEVIRTPTEVDADDPESYYKVAERLLKEIPNSFSPNQYFNENNPAAHYRTTGPEIWEDTDGKITHFIAGIGTGGTISGVGRYLKEKNPDIKVIGVDTEGSLYEDYFKHRETKIHSYLIEGIGEDFIPPIVNFKEIDDIITVSDKDAFATARELVKKEGIFSGSSAGAAVYAGLQYARSLSPEDIVVILLPDSGRNYLSTLYNNDWMTEKGLLDNVYTAPLIHA</sequence>
<evidence type="ECO:0000256" key="2">
    <source>
        <dbReference type="ARBA" id="ARBA00007103"/>
    </source>
</evidence>
<dbReference type="CDD" id="cd01561">
    <property type="entry name" value="CBS_like"/>
    <property type="match status" value="1"/>
</dbReference>
<dbReference type="EMBL" id="UOET01000180">
    <property type="protein sequence ID" value="VAW27970.1"/>
    <property type="molecule type" value="Genomic_DNA"/>
</dbReference>
<proteinExistence type="inferred from homology"/>
<dbReference type="FunFam" id="3.40.50.1100:FF:000003">
    <property type="entry name" value="Cystathionine beta-synthase"/>
    <property type="match status" value="1"/>
</dbReference>
<comment type="cofactor">
    <cofactor evidence="1">
        <name>pyridoxal 5'-phosphate</name>
        <dbReference type="ChEBI" id="CHEBI:597326"/>
    </cofactor>
</comment>
<dbReference type="GO" id="GO:0004124">
    <property type="term" value="F:cysteine synthase activity"/>
    <property type="evidence" value="ECO:0007669"/>
    <property type="project" value="UniProtKB-EC"/>
</dbReference>
<gene>
    <name evidence="5" type="ORF">MNBD_BACTEROID07-1247</name>
</gene>
<dbReference type="SUPFAM" id="SSF53686">
    <property type="entry name" value="Tryptophan synthase beta subunit-like PLP-dependent enzymes"/>
    <property type="match status" value="1"/>
</dbReference>
<name>A0A3B0UFR9_9ZZZZ</name>
<evidence type="ECO:0000313" key="5">
    <source>
        <dbReference type="EMBL" id="VAW27970.1"/>
    </source>
</evidence>